<protein>
    <submittedName>
        <fullName evidence="1">Uncharacterized protein</fullName>
    </submittedName>
</protein>
<keyword evidence="2" id="KW-1185">Reference proteome</keyword>
<sequence length="84" mass="9083">MSDNLVEDALGRALAYLRLAGLDADPALTRRALRLVDEMLEQGEDGLVERVMTALPERFPVPESLEPMGAPPVHRGAIGYGVGR</sequence>
<dbReference type="Proteomes" id="UP000662703">
    <property type="component" value="Unassembled WGS sequence"/>
</dbReference>
<organism evidence="1 2">
    <name type="scientific">Alloalcanivorax profundimaris</name>
    <dbReference type="NCBI Taxonomy" id="2735259"/>
    <lineage>
        <taxon>Bacteria</taxon>
        <taxon>Pseudomonadati</taxon>
        <taxon>Pseudomonadota</taxon>
        <taxon>Gammaproteobacteria</taxon>
        <taxon>Oceanospirillales</taxon>
        <taxon>Alcanivoracaceae</taxon>
        <taxon>Alloalcanivorax</taxon>
    </lineage>
</organism>
<gene>
    <name evidence="1" type="ORF">Y5W_00696</name>
</gene>
<evidence type="ECO:0000313" key="2">
    <source>
        <dbReference type="Proteomes" id="UP000662703"/>
    </source>
</evidence>
<dbReference type="RefSeq" id="WP_194864198.1">
    <property type="nucleotide sequence ID" value="NZ_ARXX01000007.1"/>
</dbReference>
<dbReference type="EMBL" id="ARXX01000007">
    <property type="protein sequence ID" value="MBF5055402.1"/>
    <property type="molecule type" value="Genomic_DNA"/>
</dbReference>
<proteinExistence type="predicted"/>
<accession>A0ABS0AP54</accession>
<name>A0ABS0AP54_9GAMM</name>
<reference evidence="1 2" key="1">
    <citation type="submission" date="2012-09" db="EMBL/GenBank/DDBJ databases">
        <title>Genome Sequence of alkane-degrading Bacterium Alcanivorax sp. 521-1.</title>
        <authorList>
            <person name="Lai Q."/>
            <person name="Shao Z."/>
        </authorList>
    </citation>
    <scope>NUCLEOTIDE SEQUENCE [LARGE SCALE GENOMIC DNA]</scope>
    <source>
        <strain evidence="1 2">521-1</strain>
    </source>
</reference>
<comment type="caution">
    <text evidence="1">The sequence shown here is derived from an EMBL/GenBank/DDBJ whole genome shotgun (WGS) entry which is preliminary data.</text>
</comment>
<evidence type="ECO:0000313" key="1">
    <source>
        <dbReference type="EMBL" id="MBF5055402.1"/>
    </source>
</evidence>